<gene>
    <name evidence="1" type="ORF">SAMN04490195_0006</name>
    <name evidence="2" type="ORF">SAMN04490195_0087</name>
</gene>
<evidence type="ECO:0000313" key="3">
    <source>
        <dbReference type="Proteomes" id="UP000199570"/>
    </source>
</evidence>
<dbReference type="AlphaFoldDB" id="A0A1H0XJN0"/>
<sequence>MAIESHLFYFSSAAQLRDFSGFTVEPSHQARPGQEPSTVTMYTVVAQRSGIGQREVIAEFPLELHAEIFRDMAEATARAI</sequence>
<dbReference type="Proteomes" id="UP000199570">
    <property type="component" value="Unassembled WGS sequence"/>
</dbReference>
<proteinExistence type="predicted"/>
<dbReference type="OrthoDB" id="9256094at2"/>
<organism evidence="1 3">
    <name type="scientific">Pseudomonas moorei</name>
    <dbReference type="NCBI Taxonomy" id="395599"/>
    <lineage>
        <taxon>Bacteria</taxon>
        <taxon>Pseudomonadati</taxon>
        <taxon>Pseudomonadota</taxon>
        <taxon>Gammaproteobacteria</taxon>
        <taxon>Pseudomonadales</taxon>
        <taxon>Pseudomonadaceae</taxon>
        <taxon>Pseudomonas</taxon>
    </lineage>
</organism>
<reference evidence="3" key="2">
    <citation type="submission" date="2016-10" db="EMBL/GenBank/DDBJ databases">
        <authorList>
            <person name="Varghese N."/>
            <person name="Submissions S."/>
        </authorList>
    </citation>
    <scope>NUCLEOTIDE SEQUENCE [LARGE SCALE GENOMIC DNA]</scope>
    <source>
        <strain evidence="3">BS3775</strain>
    </source>
</reference>
<evidence type="ECO:0000313" key="1">
    <source>
        <dbReference type="EMBL" id="SDQ03158.1"/>
    </source>
</evidence>
<evidence type="ECO:0000313" key="2">
    <source>
        <dbReference type="EMBL" id="SDQ03615.1"/>
    </source>
</evidence>
<keyword evidence="3" id="KW-1185">Reference proteome</keyword>
<accession>A0A1H0XJN0</accession>
<dbReference type="EMBL" id="FNKJ01000001">
    <property type="protein sequence ID" value="SDQ03158.1"/>
    <property type="molecule type" value="Genomic_DNA"/>
</dbReference>
<name>A0A1H0XJN0_9PSED</name>
<protein>
    <submittedName>
        <fullName evidence="1">Uncharacterized protein</fullName>
    </submittedName>
</protein>
<reference evidence="1" key="1">
    <citation type="submission" date="2016-10" db="EMBL/GenBank/DDBJ databases">
        <authorList>
            <person name="de Groot N.N."/>
        </authorList>
    </citation>
    <scope>NUCLEOTIDE SEQUENCE [LARGE SCALE GENOMIC DNA]</scope>
    <source>
        <strain evidence="1">BS3775</strain>
    </source>
</reference>
<dbReference type="EMBL" id="FNKJ01000001">
    <property type="protein sequence ID" value="SDQ03615.1"/>
    <property type="molecule type" value="Genomic_DNA"/>
</dbReference>
<dbReference type="RefSeq" id="WP_011005868.1">
    <property type="nucleotide sequence ID" value="NZ_FNKJ01000001.1"/>
</dbReference>